<sequence>MHGRKLLEVKVMENNILASVELDEDRWKMQQIKLIGQLKSVPIYQAQQIGGFKTLLLHTGPKTASETEEVEG</sequence>
<dbReference type="AlphaFoldDB" id="A0A0B2VEN9"/>
<dbReference type="EMBL" id="JPKZ01001804">
    <property type="protein sequence ID" value="KHN79919.1"/>
    <property type="molecule type" value="Genomic_DNA"/>
</dbReference>
<accession>A0A0B2VEN9</accession>
<name>A0A0B2VEN9_TOXCA</name>
<evidence type="ECO:0000313" key="1">
    <source>
        <dbReference type="EMBL" id="KHN79919.1"/>
    </source>
</evidence>
<keyword evidence="3" id="KW-1185">Reference proteome</keyword>
<dbReference type="EMBL" id="UYWY01000078">
    <property type="protein sequence ID" value="VDM23835.1"/>
    <property type="molecule type" value="Genomic_DNA"/>
</dbReference>
<dbReference type="Proteomes" id="UP000031036">
    <property type="component" value="Unassembled WGS sequence"/>
</dbReference>
<protein>
    <submittedName>
        <fullName evidence="1">Uncharacterized protein</fullName>
    </submittedName>
</protein>
<gene>
    <name evidence="1" type="ORF">Tcan_15454</name>
    <name evidence="2" type="ORF">TCNE_LOCUS213</name>
</gene>
<evidence type="ECO:0000313" key="2">
    <source>
        <dbReference type="EMBL" id="VDM23835.1"/>
    </source>
</evidence>
<organism evidence="1 3">
    <name type="scientific">Toxocara canis</name>
    <name type="common">Canine roundworm</name>
    <dbReference type="NCBI Taxonomy" id="6265"/>
    <lineage>
        <taxon>Eukaryota</taxon>
        <taxon>Metazoa</taxon>
        <taxon>Ecdysozoa</taxon>
        <taxon>Nematoda</taxon>
        <taxon>Chromadorea</taxon>
        <taxon>Rhabditida</taxon>
        <taxon>Spirurina</taxon>
        <taxon>Ascaridomorpha</taxon>
        <taxon>Ascaridoidea</taxon>
        <taxon>Toxocaridae</taxon>
        <taxon>Toxocara</taxon>
    </lineage>
</organism>
<evidence type="ECO:0000313" key="3">
    <source>
        <dbReference type="Proteomes" id="UP000031036"/>
    </source>
</evidence>
<reference evidence="2" key="2">
    <citation type="submission" date="2018-11" db="EMBL/GenBank/DDBJ databases">
        <authorList>
            <consortium name="Pathogen Informatics"/>
        </authorList>
    </citation>
    <scope>NUCLEOTIDE SEQUENCE [LARGE SCALE GENOMIC DNA]</scope>
</reference>
<proteinExistence type="predicted"/>
<reference evidence="1 3" key="1">
    <citation type="submission" date="2014-11" db="EMBL/GenBank/DDBJ databases">
        <title>Genetic blueprint of the zoonotic pathogen Toxocara canis.</title>
        <authorList>
            <person name="Zhu X.-Q."/>
            <person name="Korhonen P.K."/>
            <person name="Cai H."/>
            <person name="Young N.D."/>
            <person name="Nejsum P."/>
            <person name="von Samson-Himmelstjerna G."/>
            <person name="Boag P.R."/>
            <person name="Tan P."/>
            <person name="Li Q."/>
            <person name="Min J."/>
            <person name="Yang Y."/>
            <person name="Wang X."/>
            <person name="Fang X."/>
            <person name="Hall R.S."/>
            <person name="Hofmann A."/>
            <person name="Sternberg P.W."/>
            <person name="Jex A.R."/>
            <person name="Gasser R.B."/>
        </authorList>
    </citation>
    <scope>NUCLEOTIDE SEQUENCE [LARGE SCALE GENOMIC DNA]</scope>
    <source>
        <strain evidence="1">PN_DK_2014</strain>
    </source>
</reference>